<dbReference type="EMBL" id="JAPFFF010000003">
    <property type="protein sequence ID" value="KAK8893579.1"/>
    <property type="molecule type" value="Genomic_DNA"/>
</dbReference>
<dbReference type="InterPro" id="IPR017441">
    <property type="entry name" value="Protein_kinase_ATP_BS"/>
</dbReference>
<feature type="domain" description="Protein kinase" evidence="6">
    <location>
        <begin position="40"/>
        <end position="300"/>
    </location>
</feature>
<evidence type="ECO:0000256" key="3">
    <source>
        <dbReference type="PROSITE-ProRule" id="PRU10141"/>
    </source>
</evidence>
<keyword evidence="2 3" id="KW-0067">ATP-binding</keyword>
<evidence type="ECO:0000259" key="6">
    <source>
        <dbReference type="PROSITE" id="PS50011"/>
    </source>
</evidence>
<dbReference type="Pfam" id="PF00069">
    <property type="entry name" value="Pkinase"/>
    <property type="match status" value="1"/>
</dbReference>
<feature type="compositionally biased region" description="Polar residues" evidence="5">
    <location>
        <begin position="7"/>
        <end position="20"/>
    </location>
</feature>
<dbReference type="InterPro" id="IPR008271">
    <property type="entry name" value="Ser/Thr_kinase_AS"/>
</dbReference>
<evidence type="ECO:0000313" key="8">
    <source>
        <dbReference type="Proteomes" id="UP001470230"/>
    </source>
</evidence>
<dbReference type="InterPro" id="IPR050167">
    <property type="entry name" value="Ser_Thr_protein_kinase"/>
</dbReference>
<feature type="binding site" evidence="3">
    <location>
        <position position="69"/>
    </location>
    <ligand>
        <name>ATP</name>
        <dbReference type="ChEBI" id="CHEBI:30616"/>
    </ligand>
</feature>
<sequence>MSEPKNNDNNSIPNTNETEPQTIYELAKRFPNYVRNSADFKCQKEIGRGGFGVVWLGDDLKTNQKVAVKEFLSYRLTRRQTTHFIREIYTMAITKSPFVVPLVGFTVEHPFTIITKFEENGQLSKFIKYKTSSTAPKLTGTQLTTVALCIASALVDFDNLHIIHRDLKSSNILMDTELIPKICDFGTARIYSPDATLTTKIGTINFMCPEVIRSPNYNNKVDVYDFGMILYEMSEGRIPYSDMKREELFETLPNHPIPLDFRLSNREMKMFIKSLTDFDPEKRPTIQEVFQAFASGKIAFPGTKKGRIQKVLKTIQKKSSKKKQLPPLLVDINEIYQRLEEQKDAALEDEQEEKNNIFDSLSGHFSEPSNKDDLNKFDLTLLEDPTKPDYIKHLEDAKTEVKRSQFPELSTSLTKALQAKPEDKIIIAIYELIIYLIKLDLDILIALMKASFFHTMILTSDPMKKLSIEIFGYLFNNRPKLIKVSLTKSIVTLIQYDPESMIIMLCHYISELPPQEDSFPVIGVFIDQSNSILGTNAEINYICCLYQLLSTNQLFKEQSMEAISPIIMKACQSNNEELAITSLQALANLLPDKKINVDFEMILQVAGNPRIQKYLISVLLRIEEFPASRRIAYVLFNYATVSQRGFLSLMNFCASSPENAKLVVELDKWMTAKLPTVHNTFRLFMLLFKEIEFRPIICKSSSYSTMLKMFADDSDLFLYTCLPSILRRSNLDLDLLNKLQQNGFWSSFFNKANNSNNKKVINAALVMADSVAAVGFIPEFVPFITKMKDILKNHQDLTQQVITVIVRISYLKDAHEPLEIFVQYFKSLTSYPNYKQYATSFLENLGK</sequence>
<name>A0ABR2KR32_9EUKA</name>
<feature type="coiled-coil region" evidence="4">
    <location>
        <begin position="329"/>
        <end position="356"/>
    </location>
</feature>
<dbReference type="PANTHER" id="PTHR23257">
    <property type="entry name" value="SERINE-THREONINE PROTEIN KINASE"/>
    <property type="match status" value="1"/>
</dbReference>
<accession>A0ABR2KR32</accession>
<dbReference type="PROSITE" id="PS50011">
    <property type="entry name" value="PROTEIN_KINASE_DOM"/>
    <property type="match status" value="1"/>
</dbReference>
<keyword evidence="1 3" id="KW-0547">Nucleotide-binding</keyword>
<dbReference type="InterPro" id="IPR016024">
    <property type="entry name" value="ARM-type_fold"/>
</dbReference>
<comment type="caution">
    <text evidence="7">The sequence shown here is derived from an EMBL/GenBank/DDBJ whole genome shotgun (WGS) entry which is preliminary data.</text>
</comment>
<evidence type="ECO:0000313" key="7">
    <source>
        <dbReference type="EMBL" id="KAK8893579.1"/>
    </source>
</evidence>
<dbReference type="Gene3D" id="1.10.510.10">
    <property type="entry name" value="Transferase(Phosphotransferase) domain 1"/>
    <property type="match status" value="1"/>
</dbReference>
<proteinExistence type="predicted"/>
<organism evidence="7 8">
    <name type="scientific">Tritrichomonas musculus</name>
    <dbReference type="NCBI Taxonomy" id="1915356"/>
    <lineage>
        <taxon>Eukaryota</taxon>
        <taxon>Metamonada</taxon>
        <taxon>Parabasalia</taxon>
        <taxon>Tritrichomonadida</taxon>
        <taxon>Tritrichomonadidae</taxon>
        <taxon>Tritrichomonas</taxon>
    </lineage>
</organism>
<reference evidence="7 8" key="1">
    <citation type="submission" date="2024-04" db="EMBL/GenBank/DDBJ databases">
        <title>Tritrichomonas musculus Genome.</title>
        <authorList>
            <person name="Alves-Ferreira E."/>
            <person name="Grigg M."/>
            <person name="Lorenzi H."/>
            <person name="Galac M."/>
        </authorList>
    </citation>
    <scope>NUCLEOTIDE SEQUENCE [LARGE SCALE GENOMIC DNA]</scope>
    <source>
        <strain evidence="7 8">EAF2021</strain>
    </source>
</reference>
<keyword evidence="8" id="KW-1185">Reference proteome</keyword>
<feature type="region of interest" description="Disordered" evidence="5">
    <location>
        <begin position="1"/>
        <end position="20"/>
    </location>
</feature>
<evidence type="ECO:0000256" key="4">
    <source>
        <dbReference type="SAM" id="Coils"/>
    </source>
</evidence>
<gene>
    <name evidence="7" type="ORF">M9Y10_022002</name>
</gene>
<dbReference type="PROSITE" id="PS00108">
    <property type="entry name" value="PROTEIN_KINASE_ST"/>
    <property type="match status" value="1"/>
</dbReference>
<dbReference type="Proteomes" id="UP001470230">
    <property type="component" value="Unassembled WGS sequence"/>
</dbReference>
<dbReference type="InterPro" id="IPR000719">
    <property type="entry name" value="Prot_kinase_dom"/>
</dbReference>
<dbReference type="SUPFAM" id="SSF48371">
    <property type="entry name" value="ARM repeat"/>
    <property type="match status" value="1"/>
</dbReference>
<protein>
    <recommendedName>
        <fullName evidence="6">Protein kinase domain-containing protein</fullName>
    </recommendedName>
</protein>
<dbReference type="PROSITE" id="PS00107">
    <property type="entry name" value="PROTEIN_KINASE_ATP"/>
    <property type="match status" value="1"/>
</dbReference>
<dbReference type="PANTHER" id="PTHR23257:SF958">
    <property type="entry name" value="SERINE_THREONINE-PROTEIN KINASE WNK4"/>
    <property type="match status" value="1"/>
</dbReference>
<dbReference type="SMART" id="SM00220">
    <property type="entry name" value="S_TKc"/>
    <property type="match status" value="1"/>
</dbReference>
<dbReference type="InterPro" id="IPR011009">
    <property type="entry name" value="Kinase-like_dom_sf"/>
</dbReference>
<evidence type="ECO:0000256" key="2">
    <source>
        <dbReference type="ARBA" id="ARBA00022840"/>
    </source>
</evidence>
<evidence type="ECO:0000256" key="1">
    <source>
        <dbReference type="ARBA" id="ARBA00022741"/>
    </source>
</evidence>
<evidence type="ECO:0000256" key="5">
    <source>
        <dbReference type="SAM" id="MobiDB-lite"/>
    </source>
</evidence>
<dbReference type="SUPFAM" id="SSF56112">
    <property type="entry name" value="Protein kinase-like (PK-like)"/>
    <property type="match status" value="1"/>
</dbReference>
<keyword evidence="4" id="KW-0175">Coiled coil</keyword>
<dbReference type="Gene3D" id="3.30.200.20">
    <property type="entry name" value="Phosphorylase Kinase, domain 1"/>
    <property type="match status" value="1"/>
</dbReference>